<dbReference type="Gene3D" id="1.10.1660.10">
    <property type="match status" value="1"/>
</dbReference>
<dbReference type="InterPro" id="IPR009061">
    <property type="entry name" value="DNA-bd_dom_put_sf"/>
</dbReference>
<keyword evidence="3" id="KW-1185">Reference proteome</keyword>
<evidence type="ECO:0000259" key="1">
    <source>
        <dbReference type="Pfam" id="PF13411"/>
    </source>
</evidence>
<evidence type="ECO:0000313" key="3">
    <source>
        <dbReference type="Proteomes" id="UP000632766"/>
    </source>
</evidence>
<comment type="caution">
    <text evidence="2">The sequence shown here is derived from an EMBL/GenBank/DDBJ whole genome shotgun (WGS) entry which is preliminary data.</text>
</comment>
<dbReference type="EMBL" id="JAECZC010000102">
    <property type="protein sequence ID" value="MBH8566809.1"/>
    <property type="molecule type" value="Genomic_DNA"/>
</dbReference>
<dbReference type="RefSeq" id="WP_198128538.1">
    <property type="nucleotide sequence ID" value="NZ_JAECZC010000102.1"/>
</dbReference>
<evidence type="ECO:0000313" key="2">
    <source>
        <dbReference type="EMBL" id="MBH8566809.1"/>
    </source>
</evidence>
<proteinExistence type="predicted"/>
<name>A0A8J7LAM6_9NOST</name>
<organism evidence="2 3">
    <name type="scientific">Amazonocrinis nigriterrae CENA67</name>
    <dbReference type="NCBI Taxonomy" id="2794033"/>
    <lineage>
        <taxon>Bacteria</taxon>
        <taxon>Bacillati</taxon>
        <taxon>Cyanobacteriota</taxon>
        <taxon>Cyanophyceae</taxon>
        <taxon>Nostocales</taxon>
        <taxon>Nostocaceae</taxon>
        <taxon>Amazonocrinis</taxon>
        <taxon>Amazonocrinis nigriterrae</taxon>
    </lineage>
</organism>
<reference evidence="2 3" key="1">
    <citation type="journal article" date="2021" name="Int. J. Syst. Evol. Microbiol.">
        <title>Amazonocrinis nigriterrae gen. nov., sp. nov., Atlanticothrix silvestris gen. nov., sp. nov. and Dendronalium phyllosphericum gen. nov., sp. nov., nostocacean cyanobacteria from Brazilian environments.</title>
        <authorList>
            <person name="Alvarenga D.O."/>
            <person name="Andreote A.P.D."/>
            <person name="Branco L.H.Z."/>
            <person name="Delbaje E."/>
            <person name="Cruz R.B."/>
            <person name="Varani A.M."/>
            <person name="Fiore M.F."/>
        </authorList>
    </citation>
    <scope>NUCLEOTIDE SEQUENCE [LARGE SCALE GENOMIC DNA]</scope>
    <source>
        <strain evidence="2 3">CENA67</strain>
    </source>
</reference>
<dbReference type="AlphaFoldDB" id="A0A8J7LAM6"/>
<dbReference type="SUPFAM" id="SSF46955">
    <property type="entry name" value="Putative DNA-binding domain"/>
    <property type="match status" value="1"/>
</dbReference>
<dbReference type="Pfam" id="PF13411">
    <property type="entry name" value="MerR_1"/>
    <property type="match status" value="1"/>
</dbReference>
<dbReference type="GO" id="GO:0003677">
    <property type="term" value="F:DNA binding"/>
    <property type="evidence" value="ECO:0007669"/>
    <property type="project" value="InterPro"/>
</dbReference>
<dbReference type="Proteomes" id="UP000632766">
    <property type="component" value="Unassembled WGS sequence"/>
</dbReference>
<gene>
    <name evidence="2" type="ORF">I8748_32460</name>
</gene>
<sequence>MQETFFTSKQAAEITGCTLRQLQYWREKGVIVPVISETGTGRSIYYSKANLVELAVMVYFLSAGLSFDLAGETVKTLKDKEPELFKSGQGKRFMLLGAVGEKATKGGTGLMLSLVEFDRDKAIASVVEGKPVIPVWLDEIYKVVANRLTVYS</sequence>
<dbReference type="InterPro" id="IPR000551">
    <property type="entry name" value="MerR-type_HTH_dom"/>
</dbReference>
<feature type="domain" description="HTH merR-type" evidence="1">
    <location>
        <begin position="6"/>
        <end position="70"/>
    </location>
</feature>
<accession>A0A8J7LAM6</accession>
<protein>
    <submittedName>
        <fullName evidence="2">MerR family transcriptional regulator</fullName>
    </submittedName>
</protein>
<dbReference type="GO" id="GO:0006355">
    <property type="term" value="P:regulation of DNA-templated transcription"/>
    <property type="evidence" value="ECO:0007669"/>
    <property type="project" value="InterPro"/>
</dbReference>